<keyword evidence="3" id="KW-0804">Transcription</keyword>
<keyword evidence="2" id="KW-0238">DNA-binding</keyword>
<evidence type="ECO:0000259" key="6">
    <source>
        <dbReference type="PROSITE" id="PS51519"/>
    </source>
</evidence>
<dbReference type="InterPro" id="IPR003035">
    <property type="entry name" value="RWP-RK_dom"/>
</dbReference>
<name>L0P2L8_PHYED</name>
<evidence type="ECO:0000256" key="1">
    <source>
        <dbReference type="ARBA" id="ARBA00023015"/>
    </source>
</evidence>
<dbReference type="InterPro" id="IPR034891">
    <property type="entry name" value="PB1_NLP"/>
</dbReference>
<feature type="domain" description="PB1" evidence="7">
    <location>
        <begin position="840"/>
        <end position="923"/>
    </location>
</feature>
<reference evidence="8" key="1">
    <citation type="submission" date="2012-05" db="EMBL/GenBank/DDBJ databases">
        <authorList>
            <person name="Han B."/>
            <person name="Lu Y."/>
            <person name="Feng Q."/>
            <person name="Zhao Q."/>
            <person name="Lu T.T."/>
            <person name="Li Y."/>
            <person name="Liu K.Y."/>
            <person name="Huang X.H."/>
            <person name="Fan D.L."/>
            <person name="Weng Q.J."/>
            <person name="Zhang L."/>
            <person name="Lu Y.Q."/>
            <person name="Guo Y.L."/>
            <person name="Li W.J."/>
            <person name="Zhou C.C."/>
            <person name="Lu H.Y."/>
            <person name="Huang T."/>
            <person name="Zhu C.R."/>
            <person name="Zhao Y."/>
            <person name="Hu T."/>
            <person name="Yao N."/>
        </authorList>
    </citation>
    <scope>NUCLEOTIDE SEQUENCE</scope>
</reference>
<feature type="region of interest" description="Disordered" evidence="5">
    <location>
        <begin position="738"/>
        <end position="774"/>
    </location>
</feature>
<dbReference type="GO" id="GO:0003700">
    <property type="term" value="F:DNA-binding transcription factor activity"/>
    <property type="evidence" value="ECO:0007669"/>
    <property type="project" value="InterPro"/>
</dbReference>
<evidence type="ECO:0000313" key="8">
    <source>
        <dbReference type="EMBL" id="CCI55432.1"/>
    </source>
</evidence>
<dbReference type="PROSITE" id="PS51745">
    <property type="entry name" value="PB1"/>
    <property type="match status" value="1"/>
</dbReference>
<keyword evidence="1" id="KW-0805">Transcription regulation</keyword>
<dbReference type="InterPro" id="IPR053793">
    <property type="entry name" value="PB1-like"/>
</dbReference>
<feature type="compositionally biased region" description="Low complexity" evidence="5">
    <location>
        <begin position="740"/>
        <end position="762"/>
    </location>
</feature>
<dbReference type="InterPro" id="IPR055081">
    <property type="entry name" value="NLP1-9_GAF"/>
</dbReference>
<accession>L0P2L8</accession>
<feature type="region of interest" description="Disordered" evidence="5">
    <location>
        <begin position="587"/>
        <end position="606"/>
    </location>
</feature>
<dbReference type="PROSITE" id="PS51519">
    <property type="entry name" value="RWP_RK"/>
    <property type="match status" value="1"/>
</dbReference>
<protein>
    <submittedName>
        <fullName evidence="8">PH01B031C15.15 protein</fullName>
    </submittedName>
</protein>
<proteinExistence type="predicted"/>
<dbReference type="SMART" id="SM00666">
    <property type="entry name" value="PB1"/>
    <property type="match status" value="1"/>
</dbReference>
<organism evidence="8">
    <name type="scientific">Phyllostachys edulis</name>
    <name type="common">Tortoise shell bamboo</name>
    <name type="synonym">Bambusa edulis</name>
    <dbReference type="NCBI Taxonomy" id="38705"/>
    <lineage>
        <taxon>Eukaryota</taxon>
        <taxon>Viridiplantae</taxon>
        <taxon>Streptophyta</taxon>
        <taxon>Embryophyta</taxon>
        <taxon>Tracheophyta</taxon>
        <taxon>Spermatophyta</taxon>
        <taxon>Magnoliopsida</taxon>
        <taxon>Liliopsida</taxon>
        <taxon>Poales</taxon>
        <taxon>Poaceae</taxon>
        <taxon>BOP clade</taxon>
        <taxon>Bambusoideae</taxon>
        <taxon>Arundinarodae</taxon>
        <taxon>Arundinarieae</taxon>
        <taxon>Arundinariinae</taxon>
        <taxon>Phyllostachys</taxon>
    </lineage>
</organism>
<feature type="domain" description="RWP-RK" evidence="6">
    <location>
        <begin position="597"/>
        <end position="687"/>
    </location>
</feature>
<dbReference type="PANTHER" id="PTHR32002">
    <property type="entry name" value="PROTEIN NLP8"/>
    <property type="match status" value="1"/>
</dbReference>
<dbReference type="Pfam" id="PF22922">
    <property type="entry name" value="GAF_NLP"/>
    <property type="match status" value="2"/>
</dbReference>
<evidence type="ECO:0000259" key="7">
    <source>
        <dbReference type="PROSITE" id="PS51745"/>
    </source>
</evidence>
<dbReference type="Pfam" id="PF00564">
    <property type="entry name" value="PB1"/>
    <property type="match status" value="1"/>
</dbReference>
<dbReference type="Gene3D" id="3.10.20.90">
    <property type="entry name" value="Phosphatidylinositol 3-kinase Catalytic Subunit, Chain A, domain 1"/>
    <property type="match status" value="1"/>
</dbReference>
<dbReference type="EMBL" id="FO203444">
    <property type="protein sequence ID" value="CCI55432.1"/>
    <property type="molecule type" value="Genomic_DNA"/>
</dbReference>
<gene>
    <name evidence="8" type="primary">PH01B031C15.15</name>
</gene>
<dbReference type="SUPFAM" id="SSF54277">
    <property type="entry name" value="CAD &amp; PB1 domains"/>
    <property type="match status" value="1"/>
</dbReference>
<evidence type="ECO:0000256" key="4">
    <source>
        <dbReference type="ARBA" id="ARBA00023242"/>
    </source>
</evidence>
<evidence type="ECO:0000256" key="3">
    <source>
        <dbReference type="ARBA" id="ARBA00023163"/>
    </source>
</evidence>
<dbReference type="AlphaFoldDB" id="L0P2L8"/>
<keyword evidence="4" id="KW-0539">Nucleus</keyword>
<dbReference type="InterPro" id="IPR000270">
    <property type="entry name" value="PB1_dom"/>
</dbReference>
<dbReference type="GO" id="GO:0003677">
    <property type="term" value="F:DNA binding"/>
    <property type="evidence" value="ECO:0007669"/>
    <property type="project" value="UniProtKB-KW"/>
</dbReference>
<evidence type="ECO:0000256" key="2">
    <source>
        <dbReference type="ARBA" id="ARBA00023125"/>
    </source>
</evidence>
<dbReference type="PANTHER" id="PTHR32002:SF44">
    <property type="entry name" value="PROTEIN NLP4"/>
    <property type="match status" value="1"/>
</dbReference>
<evidence type="ECO:0000256" key="5">
    <source>
        <dbReference type="SAM" id="MobiDB-lite"/>
    </source>
</evidence>
<feature type="compositionally biased region" description="Polar residues" evidence="5">
    <location>
        <begin position="587"/>
        <end position="597"/>
    </location>
</feature>
<dbReference type="CDD" id="cd06407">
    <property type="entry name" value="PB1_NLP"/>
    <property type="match status" value="1"/>
</dbReference>
<dbReference type="Pfam" id="PF02042">
    <property type="entry name" value="RWP-RK"/>
    <property type="match status" value="1"/>
</dbReference>
<sequence>MEQQQPSSDEDGLLGCGMSMAGDMAGVDLDLMEEFLLAAPVFDFSEFLNPGAGASLLFDIGSSVTTATPPAPAGEDDRDEAERPGRLEASPACRAWLFQPPQEAAEPTVKERLQRALERIASRSQSQSQSQWQRGLGELLVQVWVPTLIGDRQVLTTCGQPFWLDRRNDRLASYRTVSTKYQFSADESARAELGLPGRVFVGRVPEWTPDVRYFSTEEYPRVRHAQRFDIRGSVALPVFERRSRACLGVIELVMTTQKINYNAEIENICNALKEVDLRGSDVSSDPRAKVVDTSYRAIVPEIIDVLRTVCETHKLPLAQTWIPCVCQAKRASRHSDEKCKYCISTVDEACYVRDPTVIGFHQACSEHHLFRGEGVVGRAFGTNEPCFSPDITAYSKAQYPLSHYAKLFSLRAAVAIQLRSVRTGSLNFVLEFFLPMNCIKSEEQRAMLNSLSITIQQVCYTLRVVSAKELVNDESFGNSVPTPPEFYSKSMPENLDELCSGINAPARTTSMGASEEVSSWIASLLDAQNKGAKGEIDGDLPFGFSKQEDEGFSVTAGWRTSPVLAPEASIFSEFKQHEEYEVKEATCSSDPNLSNSDKTVEKRRTKMEKTVSLQDLRKHFAGSLKEAAKNLGAVMFLPFVPVCPTTLKRICRQHGINRWPSRKIKKVGHSLKKLQMVIDSVHGAEGTVQLSSLYEDFTKTTWSERELQGDLSFPASEQNVHLEPSVPYRLCEGRFTSHTSGSNSLSPPSCSQSSNSSLGCSSGPKPQQQHGSAPPLAIEQEISMEENQSSTLMKDASHAELQMFTEERPVALSTSESYMLLHEHKPMENMSSMQKAKPECLKIKAMYGEERCIFRLQPSWGFQKLKEEITKRFGIAQETYVDLKYLDDESEWVLLTCDEDLLECIDVYKSSSAKTVRILVNPTVQPVLGAGGSFGQTGLS</sequence>
<dbReference type="InterPro" id="IPR045012">
    <property type="entry name" value="NLP"/>
</dbReference>